<protein>
    <recommendedName>
        <fullName evidence="3">Restriction endonuclease type IV Mrr domain-containing protein</fullName>
    </recommendedName>
</protein>
<feature type="coiled-coil region" evidence="1">
    <location>
        <begin position="117"/>
        <end position="150"/>
    </location>
</feature>
<accession>A0A7G9Z9U9</accession>
<keyword evidence="1" id="KW-0175">Coiled coil</keyword>
<evidence type="ECO:0000256" key="1">
    <source>
        <dbReference type="SAM" id="Coils"/>
    </source>
</evidence>
<gene>
    <name evidence="2" type="ORF">PEKJEAHP_00034</name>
</gene>
<evidence type="ECO:0008006" key="3">
    <source>
        <dbReference type="Google" id="ProtNLM"/>
    </source>
</evidence>
<name>A0A7G9Z9U9_9EURY</name>
<sequence length="315" mass="35986">MLENSVEARRLAIEIIATLVHIKSAMSELILKPAGVPPEIYRPLLYRRDETTGKTLSKRQIAPLILDAIENRGDCNGVFRRMIEIAAHWSSFHLANDEFQARATVQKAREFLGTIELMEAREAKQRKLARKEELARMERERAEILRKQSELLLMMFDDLAVSTEEQRRGYLLQDLLNRTFDLHAIPVVASFTRNEGGGQIDGAFKLEGWHYIVECRWRKKLSDIRELDGLSGQIARSGRQTMGVFLSINGWSNNVVPLLKQNPDKGIILMDGYDLRTVLAGQVDLRDFLLAKVAKLNLEAEPYYSVVKYMNEQTG</sequence>
<dbReference type="SUPFAM" id="SSF52980">
    <property type="entry name" value="Restriction endonuclease-like"/>
    <property type="match status" value="1"/>
</dbReference>
<dbReference type="AlphaFoldDB" id="A0A7G9Z9U9"/>
<reference evidence="2" key="1">
    <citation type="submission" date="2020-06" db="EMBL/GenBank/DDBJ databases">
        <title>Unique genomic features of the anaerobic methanotrophic archaea.</title>
        <authorList>
            <person name="Chadwick G.L."/>
            <person name="Skennerton C.T."/>
            <person name="Laso-Perez R."/>
            <person name="Leu A.O."/>
            <person name="Speth D.R."/>
            <person name="Yu H."/>
            <person name="Morgan-Lang C."/>
            <person name="Hatzenpichler R."/>
            <person name="Goudeau D."/>
            <person name="Malmstrom R."/>
            <person name="Brazelton W.J."/>
            <person name="Woyke T."/>
            <person name="Hallam S.J."/>
            <person name="Tyson G.W."/>
            <person name="Wegener G."/>
            <person name="Boetius A."/>
            <person name="Orphan V."/>
        </authorList>
    </citation>
    <scope>NUCLEOTIDE SEQUENCE</scope>
</reference>
<dbReference type="EMBL" id="MT631676">
    <property type="protein sequence ID" value="QNO57033.1"/>
    <property type="molecule type" value="Genomic_DNA"/>
</dbReference>
<organism evidence="2">
    <name type="scientific">Candidatus Methanophaga sp. ANME-1 ERB7</name>
    <dbReference type="NCBI Taxonomy" id="2759913"/>
    <lineage>
        <taxon>Archaea</taxon>
        <taxon>Methanobacteriati</taxon>
        <taxon>Methanobacteriota</taxon>
        <taxon>Stenosarchaea group</taxon>
        <taxon>Methanomicrobia</taxon>
        <taxon>Candidatus Methanophagales</taxon>
        <taxon>Candidatus Methanophagaceae</taxon>
        <taxon>Candidatus Methanophaga</taxon>
    </lineage>
</organism>
<proteinExistence type="predicted"/>
<evidence type="ECO:0000313" key="2">
    <source>
        <dbReference type="EMBL" id="QNO57033.1"/>
    </source>
</evidence>
<dbReference type="InterPro" id="IPR011335">
    <property type="entry name" value="Restrct_endonuc-II-like"/>
</dbReference>